<protein>
    <submittedName>
        <fullName evidence="3">Anti-sigma regulatory factor, serine/threonine protein kinase</fullName>
    </submittedName>
</protein>
<dbReference type="Pfam" id="PF13581">
    <property type="entry name" value="HATPase_c_2"/>
    <property type="match status" value="1"/>
</dbReference>
<dbReference type="InterPro" id="IPR050267">
    <property type="entry name" value="Anti-sigma-factor_SerPK"/>
</dbReference>
<dbReference type="GO" id="GO:0004674">
    <property type="term" value="F:protein serine/threonine kinase activity"/>
    <property type="evidence" value="ECO:0007669"/>
    <property type="project" value="UniProtKB-KW"/>
</dbReference>
<evidence type="ECO:0000256" key="1">
    <source>
        <dbReference type="ARBA" id="ARBA00022527"/>
    </source>
</evidence>
<keyword evidence="3" id="KW-0808">Transferase</keyword>
<accession>I1X5C2</accession>
<gene>
    <name evidence="3" type="ORF">ws085G8_0027</name>
</gene>
<dbReference type="PANTHER" id="PTHR35526:SF6">
    <property type="entry name" value="SLR1861 PROTEIN"/>
    <property type="match status" value="1"/>
</dbReference>
<dbReference type="PANTHER" id="PTHR35526">
    <property type="entry name" value="ANTI-SIGMA-F FACTOR RSBW-RELATED"/>
    <property type="match status" value="1"/>
</dbReference>
<dbReference type="SUPFAM" id="SSF55874">
    <property type="entry name" value="ATPase domain of HSP90 chaperone/DNA topoisomerase II/histidine kinase"/>
    <property type="match status" value="1"/>
</dbReference>
<sequence length="150" mass="16031">MSEEQVFDLSVNASLDNLQGIRSYIDRVGTSLGVNESALGDLRLAVDEAVTNVVIHGYGETGGIVELHMHADGDAVVIRIRDRAASFDPSHVNAPQLDTNLKDRPFGGMGVFLIRKMTDKAEFLPLPGGGNEIRLVKRGVIQTCASGSLG</sequence>
<evidence type="ECO:0000259" key="2">
    <source>
        <dbReference type="Pfam" id="PF13581"/>
    </source>
</evidence>
<keyword evidence="1 3" id="KW-0723">Serine/threonine-protein kinase</keyword>
<evidence type="ECO:0000313" key="3">
    <source>
        <dbReference type="EMBL" id="AFI78697.1"/>
    </source>
</evidence>
<dbReference type="Gene3D" id="3.30.565.10">
    <property type="entry name" value="Histidine kinase-like ATPase, C-terminal domain"/>
    <property type="match status" value="1"/>
</dbReference>
<dbReference type="InterPro" id="IPR036890">
    <property type="entry name" value="HATPase_C_sf"/>
</dbReference>
<dbReference type="EMBL" id="JQ256788">
    <property type="protein sequence ID" value="AFI78697.1"/>
    <property type="molecule type" value="Genomic_DNA"/>
</dbReference>
<organism evidence="3">
    <name type="scientific">uncultured bacterium ws085G8</name>
    <dbReference type="NCBI Taxonomy" id="1131825"/>
    <lineage>
        <taxon>Bacteria</taxon>
        <taxon>environmental samples</taxon>
    </lineage>
</organism>
<dbReference type="AlphaFoldDB" id="I1X5C2"/>
<proteinExistence type="predicted"/>
<reference evidence="3" key="1">
    <citation type="journal article" date="2012" name="ISME J.">
        <title>Roseobacter clade bacteria are abundant in coastal sediments and encode a novel combination of sulfur oxidation genes.</title>
        <authorList>
            <person name="Lenk S."/>
            <person name="Moraru C."/>
            <person name="Hahnke S."/>
            <person name="Arnds J."/>
            <person name="Richter M."/>
            <person name="Kube M."/>
            <person name="Reinhardt R."/>
            <person name="Brinkhoff T."/>
            <person name="Harder J."/>
            <person name="Amann R."/>
            <person name="Mussmann M."/>
        </authorList>
    </citation>
    <scope>NUCLEOTIDE SEQUENCE</scope>
</reference>
<dbReference type="CDD" id="cd16936">
    <property type="entry name" value="HATPase_RsbW-like"/>
    <property type="match status" value="1"/>
</dbReference>
<feature type="domain" description="Histidine kinase/HSP90-like ATPase" evidence="2">
    <location>
        <begin position="12"/>
        <end position="137"/>
    </location>
</feature>
<keyword evidence="3" id="KW-0418">Kinase</keyword>
<dbReference type="InterPro" id="IPR003594">
    <property type="entry name" value="HATPase_dom"/>
</dbReference>
<name>I1X5C2_9BACT</name>